<dbReference type="InterPro" id="IPR000568">
    <property type="entry name" value="ATP_synth_F0_asu"/>
</dbReference>
<evidence type="ECO:0000256" key="8">
    <source>
        <dbReference type="ARBA" id="ARBA00023065"/>
    </source>
</evidence>
<keyword evidence="10" id="KW-0066">ATP synthesis</keyword>
<gene>
    <name evidence="12" type="primary">atpB_26</name>
    <name evidence="12" type="ORF">SDC9_111301</name>
</gene>
<keyword evidence="7 11" id="KW-1133">Transmembrane helix</keyword>
<evidence type="ECO:0000256" key="2">
    <source>
        <dbReference type="ARBA" id="ARBA00006810"/>
    </source>
</evidence>
<keyword evidence="4" id="KW-0138">CF(0)</keyword>
<evidence type="ECO:0000256" key="5">
    <source>
        <dbReference type="ARBA" id="ARBA00022692"/>
    </source>
</evidence>
<dbReference type="AlphaFoldDB" id="A0A645BG48"/>
<dbReference type="InterPro" id="IPR045082">
    <property type="entry name" value="ATP_syn_F0_a_bact/chloroplast"/>
</dbReference>
<evidence type="ECO:0000256" key="7">
    <source>
        <dbReference type="ARBA" id="ARBA00022989"/>
    </source>
</evidence>
<evidence type="ECO:0000256" key="10">
    <source>
        <dbReference type="ARBA" id="ARBA00023310"/>
    </source>
</evidence>
<name>A0A645BG48_9ZZZZ</name>
<dbReference type="InterPro" id="IPR023011">
    <property type="entry name" value="ATP_synth_F0_asu_AS"/>
</dbReference>
<dbReference type="NCBIfam" id="TIGR01131">
    <property type="entry name" value="ATP_synt_6_or_A"/>
    <property type="match status" value="1"/>
</dbReference>
<dbReference type="Gene3D" id="1.20.120.220">
    <property type="entry name" value="ATP synthase, F0 complex, subunit A"/>
    <property type="match status" value="1"/>
</dbReference>
<dbReference type="PROSITE" id="PS00449">
    <property type="entry name" value="ATPASE_A"/>
    <property type="match status" value="1"/>
</dbReference>
<comment type="subcellular location">
    <subcellularLocation>
        <location evidence="1">Membrane</location>
        <topology evidence="1">Multi-pass membrane protein</topology>
    </subcellularLocation>
</comment>
<evidence type="ECO:0000313" key="12">
    <source>
        <dbReference type="EMBL" id="MPM64415.1"/>
    </source>
</evidence>
<dbReference type="SUPFAM" id="SSF81336">
    <property type="entry name" value="F1F0 ATP synthase subunit A"/>
    <property type="match status" value="1"/>
</dbReference>
<feature type="transmembrane region" description="Helical" evidence="11">
    <location>
        <begin position="178"/>
        <end position="201"/>
    </location>
</feature>
<keyword evidence="8" id="KW-0406">Ion transport</keyword>
<organism evidence="12">
    <name type="scientific">bioreactor metagenome</name>
    <dbReference type="NCBI Taxonomy" id="1076179"/>
    <lineage>
        <taxon>unclassified sequences</taxon>
        <taxon>metagenomes</taxon>
        <taxon>ecological metagenomes</taxon>
    </lineage>
</organism>
<dbReference type="GO" id="GO:0045259">
    <property type="term" value="C:proton-transporting ATP synthase complex"/>
    <property type="evidence" value="ECO:0007669"/>
    <property type="project" value="UniProtKB-KW"/>
</dbReference>
<accession>A0A645BG48</accession>
<feature type="transmembrane region" description="Helical" evidence="11">
    <location>
        <begin position="213"/>
        <end position="230"/>
    </location>
</feature>
<sequence length="304" mass="33158">MIILSVIGTKIAAPVQPSIQVAAENVSHHPLFTIPGLGDFYLTNTMVAMLLMDVVIILIALAVKRATSTKNLAPKGIASIMEMAVEAMYNLTETTAGKWAKKIFPWFATIMIMVLFANLIKLLPGFESIGLLEESSKGVGITAIGGHWFKLNPAVTTGETYIVAPFIRGLSTDLNFTLSLALIAVVMTQVIGVEALGIRYFSKFLNFTTMFKVPMLGFMDFLVGLLEIISEFSKILSFTFRLFGNMFAGMVLMALVGAMIPVFVPSMIMVFELFIGAIQAFVFGMLTMVFMAQATQGHSEEAHK</sequence>
<keyword evidence="6" id="KW-0375">Hydrogen ion transport</keyword>
<evidence type="ECO:0000256" key="6">
    <source>
        <dbReference type="ARBA" id="ARBA00022781"/>
    </source>
</evidence>
<feature type="transmembrane region" description="Helical" evidence="11">
    <location>
        <begin position="271"/>
        <end position="294"/>
    </location>
</feature>
<feature type="transmembrane region" description="Helical" evidence="11">
    <location>
        <begin position="40"/>
        <end position="63"/>
    </location>
</feature>
<dbReference type="PANTHER" id="PTHR42823">
    <property type="entry name" value="ATP SYNTHASE SUBUNIT A, CHLOROPLASTIC"/>
    <property type="match status" value="1"/>
</dbReference>
<reference evidence="12" key="1">
    <citation type="submission" date="2019-08" db="EMBL/GenBank/DDBJ databases">
        <authorList>
            <person name="Kucharzyk K."/>
            <person name="Murdoch R.W."/>
            <person name="Higgins S."/>
            <person name="Loffler F."/>
        </authorList>
    </citation>
    <scope>NUCLEOTIDE SEQUENCE</scope>
</reference>
<evidence type="ECO:0000256" key="4">
    <source>
        <dbReference type="ARBA" id="ARBA00022547"/>
    </source>
</evidence>
<dbReference type="CDD" id="cd00310">
    <property type="entry name" value="ATP-synt_Fo_a_6"/>
    <property type="match status" value="1"/>
</dbReference>
<dbReference type="GO" id="GO:0005886">
    <property type="term" value="C:plasma membrane"/>
    <property type="evidence" value="ECO:0007669"/>
    <property type="project" value="TreeGrafter"/>
</dbReference>
<proteinExistence type="inferred from homology"/>
<feature type="transmembrane region" description="Helical" evidence="11">
    <location>
        <begin position="103"/>
        <end position="123"/>
    </location>
</feature>
<dbReference type="GO" id="GO:0046933">
    <property type="term" value="F:proton-transporting ATP synthase activity, rotational mechanism"/>
    <property type="evidence" value="ECO:0007669"/>
    <property type="project" value="TreeGrafter"/>
</dbReference>
<dbReference type="Pfam" id="PF00119">
    <property type="entry name" value="ATP-synt_A"/>
    <property type="match status" value="1"/>
</dbReference>
<feature type="transmembrane region" description="Helical" evidence="11">
    <location>
        <begin position="242"/>
        <end position="264"/>
    </location>
</feature>
<comment type="similarity">
    <text evidence="2">Belongs to the ATPase A chain family.</text>
</comment>
<dbReference type="PANTHER" id="PTHR42823:SF3">
    <property type="entry name" value="ATP SYNTHASE SUBUNIT A, CHLOROPLASTIC"/>
    <property type="match status" value="1"/>
</dbReference>
<keyword evidence="9 11" id="KW-0472">Membrane</keyword>
<keyword evidence="5 11" id="KW-0812">Transmembrane</keyword>
<protein>
    <submittedName>
        <fullName evidence="12">ATP synthase subunit a</fullName>
    </submittedName>
</protein>
<keyword evidence="3" id="KW-0813">Transport</keyword>
<evidence type="ECO:0000256" key="11">
    <source>
        <dbReference type="SAM" id="Phobius"/>
    </source>
</evidence>
<comment type="caution">
    <text evidence="12">The sequence shown here is derived from an EMBL/GenBank/DDBJ whole genome shotgun (WGS) entry which is preliminary data.</text>
</comment>
<evidence type="ECO:0000256" key="1">
    <source>
        <dbReference type="ARBA" id="ARBA00004141"/>
    </source>
</evidence>
<evidence type="ECO:0000256" key="3">
    <source>
        <dbReference type="ARBA" id="ARBA00022448"/>
    </source>
</evidence>
<dbReference type="GO" id="GO:0042777">
    <property type="term" value="P:proton motive force-driven plasma membrane ATP synthesis"/>
    <property type="evidence" value="ECO:0007669"/>
    <property type="project" value="TreeGrafter"/>
</dbReference>
<dbReference type="InterPro" id="IPR035908">
    <property type="entry name" value="F0_ATP_A_sf"/>
</dbReference>
<evidence type="ECO:0000256" key="9">
    <source>
        <dbReference type="ARBA" id="ARBA00023136"/>
    </source>
</evidence>
<dbReference type="EMBL" id="VSSQ01019937">
    <property type="protein sequence ID" value="MPM64415.1"/>
    <property type="molecule type" value="Genomic_DNA"/>
</dbReference>
<dbReference type="HAMAP" id="MF_01393">
    <property type="entry name" value="ATP_synth_a_bact"/>
    <property type="match status" value="1"/>
</dbReference>